<dbReference type="InterPro" id="IPR011010">
    <property type="entry name" value="DNA_brk_join_enz"/>
</dbReference>
<keyword evidence="4" id="KW-1185">Reference proteome</keyword>
<dbReference type="GO" id="GO:0006310">
    <property type="term" value="P:DNA recombination"/>
    <property type="evidence" value="ECO:0007669"/>
    <property type="project" value="UniProtKB-KW"/>
</dbReference>
<dbReference type="GO" id="GO:0003677">
    <property type="term" value="F:DNA binding"/>
    <property type="evidence" value="ECO:0007669"/>
    <property type="project" value="InterPro"/>
</dbReference>
<reference evidence="3" key="1">
    <citation type="submission" date="2009-01" db="EMBL/GenBank/DDBJ databases">
        <title>Complete sequence of chromosome 1 of Burkholderia sp. 383.</title>
        <authorList>
            <consortium name="US DOE Joint Genome Institute"/>
            <person name="Copeland A."/>
            <person name="Lucas S."/>
            <person name="Lapidus A."/>
            <person name="Barry K."/>
            <person name="Detter J.C."/>
            <person name="Glavina T."/>
            <person name="Hammon N."/>
            <person name="Israni S."/>
            <person name="Pitluck S."/>
            <person name="Chain P."/>
            <person name="Malfatti S."/>
            <person name="Shin M."/>
            <person name="Vergez L."/>
            <person name="Schmutz J."/>
            <person name="Larimer F."/>
            <person name="Land M."/>
            <person name="Kyrpides N."/>
            <person name="Lykidis A."/>
            <person name="Richardson P."/>
        </authorList>
    </citation>
    <scope>NUCLEOTIDE SEQUENCE</scope>
    <source>
        <strain evidence="3">383</strain>
    </source>
</reference>
<evidence type="ECO:0000259" key="2">
    <source>
        <dbReference type="Pfam" id="PF00589"/>
    </source>
</evidence>
<evidence type="ECO:0000313" key="4">
    <source>
        <dbReference type="Proteomes" id="UP000002705"/>
    </source>
</evidence>
<dbReference type="KEGG" id="bur:Bcep18194_A6208"/>
<dbReference type="InterPro" id="IPR002104">
    <property type="entry name" value="Integrase_catalytic"/>
</dbReference>
<dbReference type="Proteomes" id="UP000002705">
    <property type="component" value="Chromosome 1"/>
</dbReference>
<evidence type="ECO:0000313" key="3">
    <source>
        <dbReference type="EMBL" id="ABB09802.1"/>
    </source>
</evidence>
<gene>
    <name evidence="3" type="ordered locus">Bcep18194_A6208</name>
</gene>
<evidence type="ECO:0000256" key="1">
    <source>
        <dbReference type="ARBA" id="ARBA00023172"/>
    </source>
</evidence>
<accession>Q39CL4</accession>
<dbReference type="EMBL" id="CP000151">
    <property type="protein sequence ID" value="ABB09802.1"/>
    <property type="molecule type" value="Genomic_DNA"/>
</dbReference>
<dbReference type="GO" id="GO:0015074">
    <property type="term" value="P:DNA integration"/>
    <property type="evidence" value="ECO:0007669"/>
    <property type="project" value="InterPro"/>
</dbReference>
<feature type="domain" description="Tyr recombinase" evidence="2">
    <location>
        <begin position="351"/>
        <end position="403"/>
    </location>
</feature>
<dbReference type="Pfam" id="PF00589">
    <property type="entry name" value="Phage_integrase"/>
    <property type="match status" value="1"/>
</dbReference>
<dbReference type="Gene3D" id="1.10.443.10">
    <property type="entry name" value="Intergrase catalytic core"/>
    <property type="match status" value="1"/>
</dbReference>
<dbReference type="AlphaFoldDB" id="Q39CL4"/>
<keyword evidence="1" id="KW-0233">DNA recombination</keyword>
<name>Q39CL4_BURL3</name>
<dbReference type="InterPro" id="IPR013762">
    <property type="entry name" value="Integrase-like_cat_sf"/>
</dbReference>
<protein>
    <recommendedName>
        <fullName evidence="2">Tyr recombinase domain-containing protein</fullName>
    </recommendedName>
</protein>
<dbReference type="SUPFAM" id="SSF56349">
    <property type="entry name" value="DNA breaking-rejoining enzymes"/>
    <property type="match status" value="1"/>
</dbReference>
<organism evidence="3 4">
    <name type="scientific">Burkholderia lata (strain ATCC 17760 / DSM 23089 / LMG 22485 / NCIMB 9086 / R18194 / 383)</name>
    <dbReference type="NCBI Taxonomy" id="482957"/>
    <lineage>
        <taxon>Bacteria</taxon>
        <taxon>Pseudomonadati</taxon>
        <taxon>Pseudomonadota</taxon>
        <taxon>Betaproteobacteria</taxon>
        <taxon>Burkholderiales</taxon>
        <taxon>Burkholderiaceae</taxon>
        <taxon>Burkholderia</taxon>
        <taxon>Burkholderia cepacia complex</taxon>
    </lineage>
</organism>
<dbReference type="PATRIC" id="fig|482957.22.peg.3220"/>
<proteinExistence type="predicted"/>
<dbReference type="HOGENOM" id="CLU_466837_0_0_4"/>
<sequence>MSDGSSLDVPPVTFVIKDRQGNSRTLLDFSELNLSDRMTRALRVAFETECGHLAVETQRQVWRCCKKLSMFMQDEGLDRKMPLPSDMLLRYRIWLEKTTLCNATRQSVLNVGISIVTASSRIDPGIVSSGFRLDVRSFERGAPKPSPALSEQSMKQVLQACYEEISAIEQRLMAGRSLLDNDCKDDSDKARREVMRRFVALTSNGIPKKRDVIAMGKAFSRQVDALGGVRAIISQLHVTARDILPFYLAILAQTSGNPMAILDIGCDCIRDHPLRADIASVVWSKPRSQREQKADFPIAHRWSAPNLINRLKTLNDPLRPWSGERFSDRLFVAYCNGRAAVPCIQLFHIMLDEFIREHKLEHFDFKQLRKTGATIIFRETGDVRVVKERLNHRSTATTRRYIDEPLLREVHDQLIHRFQGELISMSMNSRLQASATDQRTSISKNPSETVFGFLCRDPLAGLATGSVRGQLCEHFQQCATCPGAIVPLDDPKIVARLLDSLDQLRNRRAEAEVEGWVRRFDLLYGATISILQDELIQKVSPVILDAASHMRNHWPLPRVD</sequence>